<evidence type="ECO:0000256" key="9">
    <source>
        <dbReference type="ARBA" id="ARBA00025641"/>
    </source>
</evidence>
<dbReference type="PROSITE" id="PS00530">
    <property type="entry name" value="RNASE_T2_1"/>
    <property type="match status" value="1"/>
</dbReference>
<evidence type="ECO:0000256" key="8">
    <source>
        <dbReference type="ARBA" id="ARBA00023239"/>
    </source>
</evidence>
<keyword evidence="7" id="KW-0325">Glycoprotein</keyword>
<dbReference type="GO" id="GO:0016787">
    <property type="term" value="F:hydrolase activity"/>
    <property type="evidence" value="ECO:0007669"/>
    <property type="project" value="UniProtKB-KW"/>
</dbReference>
<dbReference type="PANTHER" id="PTHR11240:SF72">
    <property type="entry name" value="RIBONUCLEASE 1"/>
    <property type="match status" value="1"/>
</dbReference>
<dbReference type="PROSITE" id="PS00531">
    <property type="entry name" value="RNASE_T2_2"/>
    <property type="match status" value="1"/>
</dbReference>
<keyword evidence="2" id="KW-0540">Nuclease</keyword>
<keyword evidence="5" id="KW-0378">Hydrolase</keyword>
<dbReference type="InterPro" id="IPR001568">
    <property type="entry name" value="RNase_T2-like"/>
</dbReference>
<dbReference type="CDD" id="cd01061">
    <property type="entry name" value="RNase_T2_euk"/>
    <property type="match status" value="1"/>
</dbReference>
<dbReference type="InterPro" id="IPR018188">
    <property type="entry name" value="RNase_T2_His_AS_1"/>
</dbReference>
<feature type="active site" evidence="11">
    <location>
        <position position="57"/>
    </location>
</feature>
<organism evidence="13 14">
    <name type="scientific">Ficus carica</name>
    <name type="common">Common fig</name>
    <dbReference type="NCBI Taxonomy" id="3494"/>
    <lineage>
        <taxon>Eukaryota</taxon>
        <taxon>Viridiplantae</taxon>
        <taxon>Streptophyta</taxon>
        <taxon>Embryophyta</taxon>
        <taxon>Tracheophyta</taxon>
        <taxon>Spermatophyta</taxon>
        <taxon>Magnoliopsida</taxon>
        <taxon>eudicotyledons</taxon>
        <taxon>Gunneridae</taxon>
        <taxon>Pentapetalae</taxon>
        <taxon>rosids</taxon>
        <taxon>fabids</taxon>
        <taxon>Rosales</taxon>
        <taxon>Moraceae</taxon>
        <taxon>Ficeae</taxon>
        <taxon>Ficus</taxon>
    </lineage>
</organism>
<dbReference type="PANTHER" id="PTHR11240">
    <property type="entry name" value="RIBONUCLEASE T2"/>
    <property type="match status" value="1"/>
</dbReference>
<dbReference type="InterPro" id="IPR033697">
    <property type="entry name" value="Ribonuclease_T2_eukaryotic"/>
</dbReference>
<dbReference type="SUPFAM" id="SSF55895">
    <property type="entry name" value="Ribonuclease Rh-like"/>
    <property type="match status" value="1"/>
</dbReference>
<dbReference type="EMBL" id="BTGU01000013">
    <property type="protein sequence ID" value="GMN41861.1"/>
    <property type="molecule type" value="Genomic_DNA"/>
</dbReference>
<name>A0AA88D3X4_FICCA</name>
<dbReference type="AlphaFoldDB" id="A0AA88D3X4"/>
<dbReference type="GO" id="GO:0033897">
    <property type="term" value="F:ribonuclease T2 activity"/>
    <property type="evidence" value="ECO:0007669"/>
    <property type="project" value="InterPro"/>
</dbReference>
<dbReference type="GO" id="GO:0006401">
    <property type="term" value="P:RNA catabolic process"/>
    <property type="evidence" value="ECO:0007669"/>
    <property type="project" value="TreeGrafter"/>
</dbReference>
<comment type="similarity">
    <text evidence="1 12">Belongs to the RNase T2 family.</text>
</comment>
<dbReference type="Proteomes" id="UP001187192">
    <property type="component" value="Unassembled WGS sequence"/>
</dbReference>
<keyword evidence="14" id="KW-1185">Reference proteome</keyword>
<keyword evidence="4" id="KW-0255">Endonuclease</keyword>
<dbReference type="InterPro" id="IPR036430">
    <property type="entry name" value="RNase_T2-like_sf"/>
</dbReference>
<reference evidence="13" key="1">
    <citation type="submission" date="2023-07" db="EMBL/GenBank/DDBJ databases">
        <title>draft genome sequence of fig (Ficus carica).</title>
        <authorList>
            <person name="Takahashi T."/>
            <person name="Nishimura K."/>
        </authorList>
    </citation>
    <scope>NUCLEOTIDE SEQUENCE</scope>
</reference>
<accession>A0AA88D3X4</accession>
<protein>
    <submittedName>
        <fullName evidence="13">Uncharacterized protein</fullName>
    </submittedName>
</protein>
<evidence type="ECO:0000256" key="5">
    <source>
        <dbReference type="ARBA" id="ARBA00022801"/>
    </source>
</evidence>
<evidence type="ECO:0000313" key="14">
    <source>
        <dbReference type="Proteomes" id="UP001187192"/>
    </source>
</evidence>
<evidence type="ECO:0000256" key="11">
    <source>
        <dbReference type="PIRSR" id="PIRSR633697-1"/>
    </source>
</evidence>
<dbReference type="InterPro" id="IPR033130">
    <property type="entry name" value="RNase_T2_His_AS_2"/>
</dbReference>
<evidence type="ECO:0000256" key="10">
    <source>
        <dbReference type="ARBA" id="ARBA00054578"/>
    </source>
</evidence>
<sequence length="222" mass="25001">MINSIPIREEAGSKDVEKEKDFDFFYFVQQWPGAYCDTERSCCYPTTGKPEADFGIHGLWPNFNNGSYPADCDPNNPYNQSEISDLVSDMEKEWPTLSCPSNNGTKFWAHEWNKHGTCSEHVLDQYAYFQTNLDLKKKADFLNALKTAGIEPNGTFYSLDKIRDAIKSGIGYTPGITCNVDASGNCQLHEIYLCVDTCGSRLIECSLFPDGKCNSEIEFPSF</sequence>
<evidence type="ECO:0000256" key="1">
    <source>
        <dbReference type="ARBA" id="ARBA00007469"/>
    </source>
</evidence>
<feature type="active site" evidence="11">
    <location>
        <position position="111"/>
    </location>
</feature>
<dbReference type="Pfam" id="PF00445">
    <property type="entry name" value="Ribonuclease_T2"/>
    <property type="match status" value="1"/>
</dbReference>
<keyword evidence="8" id="KW-0456">Lyase</keyword>
<gene>
    <name evidence="13" type="ORF">TIFTF001_011085</name>
</gene>
<proteinExistence type="inferred from homology"/>
<keyword evidence="3" id="KW-0732">Signal</keyword>
<evidence type="ECO:0000256" key="12">
    <source>
        <dbReference type="RuleBase" id="RU004328"/>
    </source>
</evidence>
<evidence type="ECO:0000256" key="4">
    <source>
        <dbReference type="ARBA" id="ARBA00022759"/>
    </source>
</evidence>
<dbReference type="GO" id="GO:0003723">
    <property type="term" value="F:RNA binding"/>
    <property type="evidence" value="ECO:0007669"/>
    <property type="project" value="InterPro"/>
</dbReference>
<dbReference type="Gene3D" id="3.90.730.10">
    <property type="entry name" value="Ribonuclease T2-like"/>
    <property type="match status" value="1"/>
</dbReference>
<dbReference type="GO" id="GO:0005576">
    <property type="term" value="C:extracellular region"/>
    <property type="evidence" value="ECO:0007669"/>
    <property type="project" value="TreeGrafter"/>
</dbReference>
<comment type="function">
    <text evidence="9">Self-incompatibility (SI) is the inherited ability of a flowering plant to prevent self-fertilization by discriminating between self and non-self pollen during pollination. In many species, self-incompatibility is controlled by the single, multiallelic locus S.</text>
</comment>
<keyword evidence="6" id="KW-1015">Disulfide bond</keyword>
<evidence type="ECO:0000256" key="7">
    <source>
        <dbReference type="ARBA" id="ARBA00023180"/>
    </source>
</evidence>
<evidence type="ECO:0000256" key="6">
    <source>
        <dbReference type="ARBA" id="ARBA00023157"/>
    </source>
</evidence>
<feature type="active site" evidence="11">
    <location>
        <position position="115"/>
    </location>
</feature>
<evidence type="ECO:0000313" key="13">
    <source>
        <dbReference type="EMBL" id="GMN41861.1"/>
    </source>
</evidence>
<comment type="function">
    <text evidence="10">May remobilize phosphate, particularly when cells senesce or when phosphate becomes limiting.</text>
</comment>
<evidence type="ECO:0000256" key="3">
    <source>
        <dbReference type="ARBA" id="ARBA00022729"/>
    </source>
</evidence>
<evidence type="ECO:0000256" key="2">
    <source>
        <dbReference type="ARBA" id="ARBA00022722"/>
    </source>
</evidence>
<comment type="caution">
    <text evidence="13">The sequence shown here is derived from an EMBL/GenBank/DDBJ whole genome shotgun (WGS) entry which is preliminary data.</text>
</comment>
<dbReference type="FunFam" id="3.90.730.10:FF:000003">
    <property type="entry name" value="Ribonuclease 3"/>
    <property type="match status" value="1"/>
</dbReference>